<evidence type="ECO:0000313" key="1">
    <source>
        <dbReference type="EMBL" id="HFM96187.1"/>
    </source>
</evidence>
<name>A0A7C3KBY8_9CYAN</name>
<sequence>MKQKRSKFLLLALLNLLADYDGELSEDATELLDELKSRTYNLPPLYADVFGLPHTATCAELVDRILSLSQEQRAIASYAFQIFRYYEQILRAYPGDGSPQQKAAYESQVERVRLSVARSKTALAESLGEKG</sequence>
<organism evidence="1">
    <name type="scientific">Oscillatoriales cyanobacterium SpSt-418</name>
    <dbReference type="NCBI Taxonomy" id="2282169"/>
    <lineage>
        <taxon>Bacteria</taxon>
        <taxon>Bacillati</taxon>
        <taxon>Cyanobacteriota</taxon>
        <taxon>Cyanophyceae</taxon>
        <taxon>Oscillatoriophycideae</taxon>
        <taxon>Oscillatoriales</taxon>
    </lineage>
</organism>
<dbReference type="EMBL" id="DSRU01000003">
    <property type="protein sequence ID" value="HFM96187.1"/>
    <property type="molecule type" value="Genomic_DNA"/>
</dbReference>
<comment type="caution">
    <text evidence="1">The sequence shown here is derived from an EMBL/GenBank/DDBJ whole genome shotgun (WGS) entry which is preliminary data.</text>
</comment>
<proteinExistence type="predicted"/>
<protein>
    <submittedName>
        <fullName evidence="1">Uncharacterized protein</fullName>
    </submittedName>
</protein>
<gene>
    <name evidence="1" type="ORF">ENR64_00165</name>
</gene>
<dbReference type="AlphaFoldDB" id="A0A7C3KBY8"/>
<accession>A0A7C3KBY8</accession>
<reference evidence="1" key="1">
    <citation type="journal article" date="2020" name="mSystems">
        <title>Genome- and Community-Level Interaction Insights into Carbon Utilization and Element Cycling Functions of Hydrothermarchaeota in Hydrothermal Sediment.</title>
        <authorList>
            <person name="Zhou Z."/>
            <person name="Liu Y."/>
            <person name="Xu W."/>
            <person name="Pan J."/>
            <person name="Luo Z.H."/>
            <person name="Li M."/>
        </authorList>
    </citation>
    <scope>NUCLEOTIDE SEQUENCE [LARGE SCALE GENOMIC DNA]</scope>
    <source>
        <strain evidence="1">SpSt-418</strain>
    </source>
</reference>